<dbReference type="InterPro" id="IPR036465">
    <property type="entry name" value="vWFA_dom_sf"/>
</dbReference>
<feature type="compositionally biased region" description="Basic and acidic residues" evidence="2">
    <location>
        <begin position="373"/>
        <end position="392"/>
    </location>
</feature>
<name>A0A8J3DGG7_9BACT</name>
<protein>
    <recommendedName>
        <fullName evidence="5">VWFA domain-containing protein</fullName>
    </recommendedName>
</protein>
<proteinExistence type="predicted"/>
<accession>A0A8J3DGG7</accession>
<evidence type="ECO:0000313" key="4">
    <source>
        <dbReference type="Proteomes" id="UP000642829"/>
    </source>
</evidence>
<evidence type="ECO:0000256" key="2">
    <source>
        <dbReference type="SAM" id="MobiDB-lite"/>
    </source>
</evidence>
<feature type="region of interest" description="Disordered" evidence="2">
    <location>
        <begin position="369"/>
        <end position="392"/>
    </location>
</feature>
<keyword evidence="1" id="KW-0175">Coiled coil</keyword>
<evidence type="ECO:0008006" key="5">
    <source>
        <dbReference type="Google" id="ProtNLM"/>
    </source>
</evidence>
<dbReference type="AlphaFoldDB" id="A0A8J3DGG7"/>
<dbReference type="Gene3D" id="3.40.50.410">
    <property type="entry name" value="von Willebrand factor, type A domain"/>
    <property type="match status" value="1"/>
</dbReference>
<evidence type="ECO:0000256" key="1">
    <source>
        <dbReference type="SAM" id="Coils"/>
    </source>
</evidence>
<evidence type="ECO:0000313" key="3">
    <source>
        <dbReference type="EMBL" id="GHC04269.1"/>
    </source>
</evidence>
<sequence>MTNISQINLPDINVNIPVVDSMVSVGTGGVGGGRGGFGAGGVDFSKSAVDFFGIKDNGENVAFILDTAKSMVEKQRGDVAGYARVKEEITKMINNLKPGTLFNIYAFDDNLETFRANPVAATEANRQAAARWIDRFWKYENGRFSYQGARGFSVIPDLTDLPILRHNLVRVSGDKDDPDAVFELQERTPEQQKIGAGSSRMDLAILAATERGADAIFMITDGTPNLRRAVTEKDLKNFQKRHHDYQKAFAKNKDSKEYRQYQEDYKEFKKKVADYQADRRRRGLPPEIREGGWPGGFSAPNPPKDVGWSPSFSHYMSTAELVKMIGDRVKEIYREVHKTQLPPLHVVGYSTGDKEQAIMESLQKPFKGGKFRKITEKDLQKMSDDDKKDNQS</sequence>
<dbReference type="EMBL" id="BMXG01000012">
    <property type="protein sequence ID" value="GHC04269.1"/>
    <property type="molecule type" value="Genomic_DNA"/>
</dbReference>
<dbReference type="SUPFAM" id="SSF53300">
    <property type="entry name" value="vWA-like"/>
    <property type="match status" value="1"/>
</dbReference>
<feature type="coiled-coil region" evidence="1">
    <location>
        <begin position="251"/>
        <end position="278"/>
    </location>
</feature>
<keyword evidence="4" id="KW-1185">Reference proteome</keyword>
<reference evidence="3" key="2">
    <citation type="submission" date="2020-09" db="EMBL/GenBank/DDBJ databases">
        <authorList>
            <person name="Sun Q."/>
            <person name="Kim S."/>
        </authorList>
    </citation>
    <scope>NUCLEOTIDE SEQUENCE</scope>
    <source>
        <strain evidence="3">KCTC 12870</strain>
    </source>
</reference>
<dbReference type="RefSeq" id="WP_189514901.1">
    <property type="nucleotide sequence ID" value="NZ_BMXG01000012.1"/>
</dbReference>
<dbReference type="Proteomes" id="UP000642829">
    <property type="component" value="Unassembled WGS sequence"/>
</dbReference>
<comment type="caution">
    <text evidence="3">The sequence shown here is derived from an EMBL/GenBank/DDBJ whole genome shotgun (WGS) entry which is preliminary data.</text>
</comment>
<reference evidence="3" key="1">
    <citation type="journal article" date="2014" name="Int. J. Syst. Evol. Microbiol.">
        <title>Complete genome sequence of Corynebacterium casei LMG S-19264T (=DSM 44701T), isolated from a smear-ripened cheese.</title>
        <authorList>
            <consortium name="US DOE Joint Genome Institute (JGI-PGF)"/>
            <person name="Walter F."/>
            <person name="Albersmeier A."/>
            <person name="Kalinowski J."/>
            <person name="Ruckert C."/>
        </authorList>
    </citation>
    <scope>NUCLEOTIDE SEQUENCE</scope>
    <source>
        <strain evidence="3">KCTC 12870</strain>
    </source>
</reference>
<gene>
    <name evidence="3" type="ORF">GCM10007047_21220</name>
</gene>
<organism evidence="3 4">
    <name type="scientific">Cerasicoccus arenae</name>
    <dbReference type="NCBI Taxonomy" id="424488"/>
    <lineage>
        <taxon>Bacteria</taxon>
        <taxon>Pseudomonadati</taxon>
        <taxon>Verrucomicrobiota</taxon>
        <taxon>Opitutia</taxon>
        <taxon>Puniceicoccales</taxon>
        <taxon>Cerasicoccaceae</taxon>
        <taxon>Cerasicoccus</taxon>
    </lineage>
</organism>